<dbReference type="SUPFAM" id="SSF51679">
    <property type="entry name" value="Bacterial luciferase-like"/>
    <property type="match status" value="1"/>
</dbReference>
<dbReference type="InterPro" id="IPR019922">
    <property type="entry name" value="Lucif-like_OxRdatse_MSMEG_4141"/>
</dbReference>
<comment type="caution">
    <text evidence="3">The sequence shown here is derived from an EMBL/GenBank/DDBJ whole genome shotgun (WGS) entry which is preliminary data.</text>
</comment>
<gene>
    <name evidence="3" type="ORF">HNP84_009496</name>
</gene>
<dbReference type="Proteomes" id="UP000578449">
    <property type="component" value="Unassembled WGS sequence"/>
</dbReference>
<name>A0A840PKW2_9ACTN</name>
<organism evidence="3 4">
    <name type="scientific">Thermocatellispora tengchongensis</name>
    <dbReference type="NCBI Taxonomy" id="1073253"/>
    <lineage>
        <taxon>Bacteria</taxon>
        <taxon>Bacillati</taxon>
        <taxon>Actinomycetota</taxon>
        <taxon>Actinomycetes</taxon>
        <taxon>Streptosporangiales</taxon>
        <taxon>Streptosporangiaceae</taxon>
        <taxon>Thermocatellispora</taxon>
    </lineage>
</organism>
<dbReference type="InterPro" id="IPR050564">
    <property type="entry name" value="F420-G6PD/mer"/>
</dbReference>
<keyword evidence="4" id="KW-1185">Reference proteome</keyword>
<protein>
    <submittedName>
        <fullName evidence="3">Putative F420-dependent oxidoreductase</fullName>
    </submittedName>
</protein>
<evidence type="ECO:0000313" key="3">
    <source>
        <dbReference type="EMBL" id="MBB5139732.1"/>
    </source>
</evidence>
<proteinExistence type="predicted"/>
<dbReference type="Gene3D" id="3.20.20.30">
    <property type="entry name" value="Luciferase-like domain"/>
    <property type="match status" value="1"/>
</dbReference>
<dbReference type="PANTHER" id="PTHR43244:SF1">
    <property type="entry name" value="5,10-METHYLENETETRAHYDROMETHANOPTERIN REDUCTASE"/>
    <property type="match status" value="1"/>
</dbReference>
<dbReference type="GO" id="GO:0016705">
    <property type="term" value="F:oxidoreductase activity, acting on paired donors, with incorporation or reduction of molecular oxygen"/>
    <property type="evidence" value="ECO:0007669"/>
    <property type="project" value="InterPro"/>
</dbReference>
<evidence type="ECO:0000259" key="2">
    <source>
        <dbReference type="Pfam" id="PF00296"/>
    </source>
</evidence>
<dbReference type="NCBIfam" id="TIGR03620">
    <property type="entry name" value="F420_MSMEG_4141"/>
    <property type="match status" value="1"/>
</dbReference>
<dbReference type="AlphaFoldDB" id="A0A840PKW2"/>
<evidence type="ECO:0000313" key="4">
    <source>
        <dbReference type="Proteomes" id="UP000578449"/>
    </source>
</evidence>
<sequence length="304" mass="32172">MSTDATASRRWGRVGVGIAAPPTPAAVWRAELARLEAMPYGSMWINELIGDREVFSQLGMVLAATDRIVVGTGVAVMWARHGASMQAGAATLADAYPGRLALGLGVSSRSMAERAGHAYGKPLTEMRAYLDQMDAATGQAVRPAVPFPRLLGALGPRMLELARDRADGAYPHTMPVENTAQARRVLGPDKLLVTGVGVFLGDPGRAHAMLREHPLFRMPGSPYAAQLRRLGYAEEEITGEGAPSARIIDAVFACGDEAAVAARVREHLDAGADHVVVQPFGPSLPGLVDQLDRLAPYLAPIQAG</sequence>
<reference evidence="3 4" key="1">
    <citation type="submission" date="2020-08" db="EMBL/GenBank/DDBJ databases">
        <title>Genomic Encyclopedia of Type Strains, Phase IV (KMG-IV): sequencing the most valuable type-strain genomes for metagenomic binning, comparative biology and taxonomic classification.</title>
        <authorList>
            <person name="Goeker M."/>
        </authorList>
    </citation>
    <scope>NUCLEOTIDE SEQUENCE [LARGE SCALE GENOMIC DNA]</scope>
    <source>
        <strain evidence="3 4">DSM 45615</strain>
    </source>
</reference>
<dbReference type="EMBL" id="JACHGN010000032">
    <property type="protein sequence ID" value="MBB5139732.1"/>
    <property type="molecule type" value="Genomic_DNA"/>
</dbReference>
<dbReference type="RefSeq" id="WP_185056550.1">
    <property type="nucleotide sequence ID" value="NZ_BAABIX010000034.1"/>
</dbReference>
<accession>A0A840PKW2</accession>
<dbReference type="Pfam" id="PF00296">
    <property type="entry name" value="Bac_luciferase"/>
    <property type="match status" value="1"/>
</dbReference>
<keyword evidence="1" id="KW-0560">Oxidoreductase</keyword>
<dbReference type="InterPro" id="IPR011251">
    <property type="entry name" value="Luciferase-like_dom"/>
</dbReference>
<feature type="domain" description="Luciferase-like" evidence="2">
    <location>
        <begin position="33"/>
        <end position="274"/>
    </location>
</feature>
<evidence type="ECO:0000256" key="1">
    <source>
        <dbReference type="ARBA" id="ARBA00023002"/>
    </source>
</evidence>
<dbReference type="PANTHER" id="PTHR43244">
    <property type="match status" value="1"/>
</dbReference>
<dbReference type="InterPro" id="IPR036661">
    <property type="entry name" value="Luciferase-like_sf"/>
</dbReference>